<dbReference type="InterPro" id="IPR029063">
    <property type="entry name" value="SAM-dependent_MTases_sf"/>
</dbReference>
<reference evidence="2 4" key="3">
    <citation type="submission" date="2019-06" db="EMBL/GenBank/DDBJ databases">
        <authorList>
            <person name="Bower L."/>
            <person name="Leinonen R."/>
        </authorList>
    </citation>
    <scope>NUCLEOTIDE SEQUENCE [LARGE SCALE GENOMIC DNA]</scope>
</reference>
<dbReference type="Gene3D" id="3.40.50.150">
    <property type="entry name" value="Vaccinia Virus protein VP39"/>
    <property type="match status" value="1"/>
</dbReference>
<dbReference type="CDD" id="cd02440">
    <property type="entry name" value="AdoMet_MTases"/>
    <property type="match status" value="1"/>
</dbReference>
<organism evidence="1 3">
    <name type="scientific">Yersinia phage fHe-Yen9-04</name>
    <dbReference type="NCBI Taxonomy" id="2052742"/>
    <lineage>
        <taxon>Viruses</taxon>
        <taxon>Duplodnaviria</taxon>
        <taxon>Heunggongvirae</taxon>
        <taxon>Uroviricota</taxon>
        <taxon>Caudoviricetes</taxon>
        <taxon>Eneladusvirus</taxon>
        <taxon>Eneladusvirus Yen904</taxon>
    </lineage>
</organism>
<dbReference type="RefSeq" id="YP_009624091.1">
    <property type="nucleotide sequence ID" value="NC_042116.1"/>
</dbReference>
<dbReference type="GeneID" id="40100899"/>
<dbReference type="EMBL" id="LT960551">
    <property type="protein sequence ID" value="SOK58758.1"/>
    <property type="molecule type" value="Genomic_DNA"/>
</dbReference>
<sequence>MKITEQYRTIGVQNFYSNPSIQQSYLNPHSTYIIECLNDSFYQYFTENTSVLDLASGNGIISHALKSYGVHNIEGSDKYMYERYTEETGFLCYPYSFEDIADFNCIFEKEYDVIICSYAFDLVPESYKNKLLYALSTYTDTLILIRPNSHELSSDIWKVVHKNKIEKTRSIIYQKERHS</sequence>
<evidence type="ECO:0000313" key="2">
    <source>
        <dbReference type="EMBL" id="VUE36527.1"/>
    </source>
</evidence>
<protein>
    <submittedName>
        <fullName evidence="1">Uncharacterized protein</fullName>
    </submittedName>
</protein>
<proteinExistence type="predicted"/>
<dbReference type="Proteomes" id="UP000240931">
    <property type="component" value="Segment"/>
</dbReference>
<evidence type="ECO:0000313" key="4">
    <source>
        <dbReference type="Proteomes" id="UP000317227"/>
    </source>
</evidence>
<dbReference type="EMBL" id="LR596615">
    <property type="protein sequence ID" value="VUE36527.1"/>
    <property type="molecule type" value="Genomic_DNA"/>
</dbReference>
<evidence type="ECO:0000313" key="3">
    <source>
        <dbReference type="Proteomes" id="UP000240931"/>
    </source>
</evidence>
<name>A0A2C9CZF5_9CAUD</name>
<evidence type="ECO:0000313" key="1">
    <source>
        <dbReference type="EMBL" id="SOK58758.1"/>
    </source>
</evidence>
<reference evidence="1" key="1">
    <citation type="submission" date="2017-10" db="EMBL/GenBank/DDBJ databases">
        <authorList>
            <person name="Banno H."/>
            <person name="Chua N.-H."/>
        </authorList>
    </citation>
    <scope>NUCLEOTIDE SEQUENCE [LARGE SCALE GENOMIC DNA]</scope>
</reference>
<accession>A0A2C9CZF5</accession>
<reference evidence="3" key="2">
    <citation type="submission" date="2017-10" db="EMBL/GenBank/DDBJ databases">
        <authorList>
            <person name="Skurnik M."/>
        </authorList>
    </citation>
    <scope>NUCLEOTIDE SEQUENCE [LARGE SCALE GENOMIC DNA]</scope>
</reference>
<dbReference type="KEGG" id="vg:40100899"/>
<gene>
    <name evidence="1" type="primary">g481</name>
</gene>
<dbReference type="OrthoDB" id="13631at10239"/>
<dbReference type="SUPFAM" id="SSF53335">
    <property type="entry name" value="S-adenosyl-L-methionine-dependent methyltransferases"/>
    <property type="match status" value="1"/>
</dbReference>
<dbReference type="Proteomes" id="UP000317227">
    <property type="component" value="Segment"/>
</dbReference>
<keyword evidence="3" id="KW-1185">Reference proteome</keyword>